<dbReference type="EMBL" id="DSEC01000604">
    <property type="protein sequence ID" value="HER44467.1"/>
    <property type="molecule type" value="Genomic_DNA"/>
</dbReference>
<comment type="catalytic activity">
    <reaction evidence="7">
        <text>orotidine 5'-phosphate + diphosphate = orotate + 5-phospho-alpha-D-ribose 1-diphosphate</text>
        <dbReference type="Rhea" id="RHEA:10380"/>
        <dbReference type="ChEBI" id="CHEBI:30839"/>
        <dbReference type="ChEBI" id="CHEBI:33019"/>
        <dbReference type="ChEBI" id="CHEBI:57538"/>
        <dbReference type="ChEBI" id="CHEBI:58017"/>
        <dbReference type="EC" id="2.4.2.10"/>
    </reaction>
</comment>
<dbReference type="GO" id="GO:0019856">
    <property type="term" value="P:pyrimidine nucleobase biosynthetic process"/>
    <property type="evidence" value="ECO:0007669"/>
    <property type="project" value="TreeGrafter"/>
</dbReference>
<comment type="pathway">
    <text evidence="1 7">Pyrimidine metabolism; UMP biosynthesis via de novo pathway; UMP from orotate: step 1/2.</text>
</comment>
<dbReference type="PANTHER" id="PTHR19278">
    <property type="entry name" value="OROTATE PHOSPHORIBOSYLTRANSFERASE"/>
    <property type="match status" value="1"/>
</dbReference>
<organism evidence="9">
    <name type="scientific">Eiseniibacteriota bacterium</name>
    <dbReference type="NCBI Taxonomy" id="2212470"/>
    <lineage>
        <taxon>Bacteria</taxon>
        <taxon>Candidatus Eiseniibacteriota</taxon>
    </lineage>
</organism>
<evidence type="ECO:0000256" key="6">
    <source>
        <dbReference type="ARBA" id="ARBA00022975"/>
    </source>
</evidence>
<dbReference type="Gene3D" id="3.40.50.2020">
    <property type="match status" value="1"/>
</dbReference>
<feature type="binding site" evidence="7">
    <location>
        <position position="99"/>
    </location>
    <ligand>
        <name>5-phospho-alpha-D-ribose 1-diphosphate</name>
        <dbReference type="ChEBI" id="CHEBI:58017"/>
        <note>ligand shared between dimeric partners</note>
    </ligand>
</feature>
<evidence type="ECO:0000256" key="3">
    <source>
        <dbReference type="ARBA" id="ARBA00022676"/>
    </source>
</evidence>
<feature type="binding site" description="in other chain" evidence="7">
    <location>
        <begin position="121"/>
        <end position="129"/>
    </location>
    <ligand>
        <name>5-phospho-alpha-D-ribose 1-diphosphate</name>
        <dbReference type="ChEBI" id="CHEBI:58017"/>
        <note>ligand shared between dimeric partners</note>
    </ligand>
</feature>
<dbReference type="Proteomes" id="UP000886069">
    <property type="component" value="Unassembled WGS sequence"/>
</dbReference>
<gene>
    <name evidence="7 9" type="primary">pyrE</name>
    <name evidence="9" type="ORF">ENO08_08415</name>
</gene>
<dbReference type="InterPro" id="IPR004467">
    <property type="entry name" value="Or_phspho_trans_dom"/>
</dbReference>
<dbReference type="CDD" id="cd06223">
    <property type="entry name" value="PRTases_typeI"/>
    <property type="match status" value="1"/>
</dbReference>
<sequence>MTEREELKAILEKRSIMKGEFTLVSGKKSSYYINGKMTTLNSRGLYLAAKLLLDECEGLTYDGFAGPTIGADPVIGALLILSAERGLDKEGFLIRKKSKEHGTRNLVEGKMERGTRVILLEDVATTGGSLIRAADAVRDGGGEIVAVFTIVDREEGAAEAIAEAGYNFRSLYKVRELL</sequence>
<comment type="function">
    <text evidence="7">Catalyzes the transfer of a ribosyl phosphate group from 5-phosphoribose 1-diphosphate to orotate, leading to the formation of orotidine monophosphate (OMP).</text>
</comment>
<keyword evidence="4 7" id="KW-0808">Transferase</keyword>
<dbReference type="NCBIfam" id="TIGR00336">
    <property type="entry name" value="pyrE"/>
    <property type="match status" value="1"/>
</dbReference>
<accession>A0A7V2AWD9</accession>
<dbReference type="InterPro" id="IPR000836">
    <property type="entry name" value="PRTase_dom"/>
</dbReference>
<dbReference type="FunFam" id="3.40.50.2020:FF:000029">
    <property type="entry name" value="Orotate phosphoribosyltransferase"/>
    <property type="match status" value="1"/>
</dbReference>
<feature type="domain" description="Phosphoribosyltransferase" evidence="8">
    <location>
        <begin position="88"/>
        <end position="159"/>
    </location>
</feature>
<evidence type="ECO:0000256" key="1">
    <source>
        <dbReference type="ARBA" id="ARBA00004889"/>
    </source>
</evidence>
<protein>
    <recommendedName>
        <fullName evidence="2 7">Orotate phosphoribosyltransferase</fullName>
        <shortName evidence="7">OPRT</shortName>
        <shortName evidence="7">OPRTase</shortName>
        <ecNumber evidence="2 7">2.4.2.10</ecNumber>
    </recommendedName>
</protein>
<evidence type="ECO:0000256" key="4">
    <source>
        <dbReference type="ARBA" id="ARBA00022679"/>
    </source>
</evidence>
<dbReference type="EC" id="2.4.2.10" evidence="2 7"/>
<feature type="binding site" evidence="7">
    <location>
        <position position="101"/>
    </location>
    <ligand>
        <name>5-phospho-alpha-D-ribose 1-diphosphate</name>
        <dbReference type="ChEBI" id="CHEBI:58017"/>
        <note>ligand shared between dimeric partners</note>
    </ligand>
</feature>
<dbReference type="InterPro" id="IPR023031">
    <property type="entry name" value="OPRT"/>
</dbReference>
<dbReference type="SUPFAM" id="SSF53271">
    <property type="entry name" value="PRTase-like"/>
    <property type="match status" value="1"/>
</dbReference>
<dbReference type="GO" id="GO:0044205">
    <property type="term" value="P:'de novo' UMP biosynthetic process"/>
    <property type="evidence" value="ECO:0007669"/>
    <property type="project" value="UniProtKB-UniRule"/>
</dbReference>
<feature type="binding site" evidence="7">
    <location>
        <position position="125"/>
    </location>
    <ligand>
        <name>orotate</name>
        <dbReference type="ChEBI" id="CHEBI:30839"/>
    </ligand>
</feature>
<keyword evidence="3 7" id="KW-0328">Glycosyltransferase</keyword>
<evidence type="ECO:0000256" key="5">
    <source>
        <dbReference type="ARBA" id="ARBA00022842"/>
    </source>
</evidence>
<comment type="cofactor">
    <cofactor evidence="7">
        <name>Mg(2+)</name>
        <dbReference type="ChEBI" id="CHEBI:18420"/>
    </cofactor>
</comment>
<dbReference type="GO" id="GO:0004588">
    <property type="term" value="F:orotate phosphoribosyltransferase activity"/>
    <property type="evidence" value="ECO:0007669"/>
    <property type="project" value="UniProtKB-UniRule"/>
</dbReference>
<evidence type="ECO:0000256" key="7">
    <source>
        <dbReference type="HAMAP-Rule" id="MF_01208"/>
    </source>
</evidence>
<keyword evidence="5 7" id="KW-0460">Magnesium</keyword>
<proteinExistence type="inferred from homology"/>
<dbReference type="PANTHER" id="PTHR19278:SF9">
    <property type="entry name" value="URIDINE 5'-MONOPHOSPHATE SYNTHASE"/>
    <property type="match status" value="1"/>
</dbReference>
<comment type="caution">
    <text evidence="7">Lacks conserved residue(s) required for the propagation of feature annotation.</text>
</comment>
<dbReference type="HAMAP" id="MF_01208">
    <property type="entry name" value="PyrE"/>
    <property type="match status" value="1"/>
</dbReference>
<feature type="binding site" evidence="7">
    <location>
        <position position="95"/>
    </location>
    <ligand>
        <name>5-phospho-alpha-D-ribose 1-diphosphate</name>
        <dbReference type="ChEBI" id="CHEBI:58017"/>
        <note>ligand shared between dimeric partners</note>
    </ligand>
</feature>
<dbReference type="InterPro" id="IPR029057">
    <property type="entry name" value="PRTase-like"/>
</dbReference>
<reference evidence="9" key="1">
    <citation type="journal article" date="2020" name="mSystems">
        <title>Genome- and Community-Level Interaction Insights into Carbon Utilization and Element Cycling Functions of Hydrothermarchaeota in Hydrothermal Sediment.</title>
        <authorList>
            <person name="Zhou Z."/>
            <person name="Liu Y."/>
            <person name="Xu W."/>
            <person name="Pan J."/>
            <person name="Luo Z.H."/>
            <person name="Li M."/>
        </authorList>
    </citation>
    <scope>NUCLEOTIDE SEQUENCE [LARGE SCALE GENOMIC DNA]</scope>
    <source>
        <strain evidence="9">SpSt-1233</strain>
    </source>
</reference>
<evidence type="ECO:0000313" key="9">
    <source>
        <dbReference type="EMBL" id="HER44467.1"/>
    </source>
</evidence>
<dbReference type="Pfam" id="PF00156">
    <property type="entry name" value="Pribosyltran"/>
    <property type="match status" value="1"/>
</dbReference>
<keyword evidence="6 7" id="KW-0665">Pyrimidine biosynthesis</keyword>
<feature type="binding site" evidence="7">
    <location>
        <position position="153"/>
    </location>
    <ligand>
        <name>orotate</name>
        <dbReference type="ChEBI" id="CHEBI:30839"/>
    </ligand>
</feature>
<comment type="subunit">
    <text evidence="7">Homodimer.</text>
</comment>
<dbReference type="GO" id="GO:0000287">
    <property type="term" value="F:magnesium ion binding"/>
    <property type="evidence" value="ECO:0007669"/>
    <property type="project" value="UniProtKB-UniRule"/>
</dbReference>
<dbReference type="AlphaFoldDB" id="A0A7V2AWD9"/>
<evidence type="ECO:0000256" key="2">
    <source>
        <dbReference type="ARBA" id="ARBA00011971"/>
    </source>
</evidence>
<evidence type="ECO:0000259" key="8">
    <source>
        <dbReference type="Pfam" id="PF00156"/>
    </source>
</evidence>
<feature type="binding site" description="in other chain" evidence="7">
    <location>
        <position position="96"/>
    </location>
    <ligand>
        <name>5-phospho-alpha-D-ribose 1-diphosphate</name>
        <dbReference type="ChEBI" id="CHEBI:58017"/>
        <note>ligand shared between dimeric partners</note>
    </ligand>
</feature>
<name>A0A7V2AWD9_UNCEI</name>
<comment type="caution">
    <text evidence="9">The sequence shown here is derived from an EMBL/GenBank/DDBJ whole genome shotgun (WGS) entry which is preliminary data.</text>
</comment>
<dbReference type="UniPathway" id="UPA00070">
    <property type="reaction ID" value="UER00119"/>
</dbReference>
<comment type="similarity">
    <text evidence="7">Belongs to the purine/pyrimidine phosphoribosyltransferase family. PyrE subfamily.</text>
</comment>